<organism evidence="1 2">
    <name type="scientific">Qipengyuania mesophila</name>
    <dbReference type="NCBI Taxonomy" id="2867246"/>
    <lineage>
        <taxon>Bacteria</taxon>
        <taxon>Pseudomonadati</taxon>
        <taxon>Pseudomonadota</taxon>
        <taxon>Alphaproteobacteria</taxon>
        <taxon>Sphingomonadales</taxon>
        <taxon>Erythrobacteraceae</taxon>
        <taxon>Qipengyuania</taxon>
    </lineage>
</organism>
<comment type="caution">
    <text evidence="1">The sequence shown here is derived from an EMBL/GenBank/DDBJ whole genome shotgun (WGS) entry which is preliminary data.</text>
</comment>
<evidence type="ECO:0000313" key="1">
    <source>
        <dbReference type="EMBL" id="MBX7502423.1"/>
    </source>
</evidence>
<keyword evidence="2" id="KW-1185">Reference proteome</keyword>
<evidence type="ECO:0008006" key="3">
    <source>
        <dbReference type="Google" id="ProtNLM"/>
    </source>
</evidence>
<protein>
    <recommendedName>
        <fullName evidence="3">MOSC domain-containing protein</fullName>
    </recommendedName>
</protein>
<sequence length="175" mass="19408">MKFHLYGCVIQRQDGEVRGHIVAPSRDRAWMVAIEHEEALGLEHVDLTVTRVDETLTGDHRRGLDALLESTPVGFASFCELGWVAHTAPVQQLKLYRLVNDEGDDLFAVAPNIDIAASVFTTALRVPLGETLTLRIADGMMELPANQVRNLPRLLECGPIGIVQFDKSVDGWSHR</sequence>
<evidence type="ECO:0000313" key="2">
    <source>
        <dbReference type="Proteomes" id="UP000782554"/>
    </source>
</evidence>
<gene>
    <name evidence="1" type="ORF">K3181_13325</name>
</gene>
<dbReference type="EMBL" id="JAIGNU010000003">
    <property type="protein sequence ID" value="MBX7502423.1"/>
    <property type="molecule type" value="Genomic_DNA"/>
</dbReference>
<accession>A0ABS7JXX7</accession>
<dbReference type="RefSeq" id="WP_221603615.1">
    <property type="nucleotide sequence ID" value="NZ_JAIGNU010000003.1"/>
</dbReference>
<name>A0ABS7JXX7_9SPHN</name>
<reference evidence="1 2" key="1">
    <citation type="submission" date="2021-08" db="EMBL/GenBank/DDBJ databases">
        <title>Comparative Genomics Analysis of the Genus Qipengyuania Reveals Extensive Genetic Diversity and Metabolic Versatility, Including the Description of Fifteen Novel Species.</title>
        <authorList>
            <person name="Liu Y."/>
        </authorList>
    </citation>
    <scope>NUCLEOTIDE SEQUENCE [LARGE SCALE GENOMIC DNA]</scope>
    <source>
        <strain evidence="1 2">YG27</strain>
    </source>
</reference>
<proteinExistence type="predicted"/>
<dbReference type="Proteomes" id="UP000782554">
    <property type="component" value="Unassembled WGS sequence"/>
</dbReference>